<reference evidence="12" key="1">
    <citation type="submission" date="2019-05" db="EMBL/GenBank/DDBJ databases">
        <title>Genome sequence and methylation pattern of the halophilic Archaeon Natrinema versiforme BOL5-4.</title>
        <authorList>
            <person name="DasSarma P."/>
            <person name="Anton B.P."/>
            <person name="DasSarma S.L."/>
            <person name="Martinez F.L."/>
            <person name="Guzman D."/>
            <person name="Roberts R.J."/>
            <person name="DasSarma S."/>
        </authorList>
    </citation>
    <scope>NUCLEOTIDE SEQUENCE [LARGE SCALE GENOMIC DNA]</scope>
    <source>
        <strain evidence="12">BOL5-4</strain>
    </source>
</reference>
<dbReference type="InterPro" id="IPR000058">
    <property type="entry name" value="Znf_AN1"/>
</dbReference>
<organism evidence="11 12">
    <name type="scientific">Natrinema versiforme</name>
    <dbReference type="NCBI Taxonomy" id="88724"/>
    <lineage>
        <taxon>Archaea</taxon>
        <taxon>Methanobacteriati</taxon>
        <taxon>Methanobacteriota</taxon>
        <taxon>Stenosarchaea group</taxon>
        <taxon>Halobacteria</taxon>
        <taxon>Halobacteriales</taxon>
        <taxon>Natrialbaceae</taxon>
        <taxon>Natrinema</taxon>
    </lineage>
</organism>
<evidence type="ECO:0000313" key="11">
    <source>
        <dbReference type="EMBL" id="QCS42480.1"/>
    </source>
</evidence>
<keyword evidence="2 9" id="KW-0812">Transmembrane</keyword>
<accession>A0A4P8WGQ5</accession>
<dbReference type="GeneID" id="40265395"/>
<dbReference type="PROSITE" id="PS51039">
    <property type="entry name" value="ZF_AN1"/>
    <property type="match status" value="1"/>
</dbReference>
<keyword evidence="11" id="KW-0378">Hydrolase</keyword>
<keyword evidence="11" id="KW-0645">Protease</keyword>
<dbReference type="PANTHER" id="PTHR43066:SF11">
    <property type="entry name" value="PEPTIDASE S54 RHOMBOID DOMAIN-CONTAINING PROTEIN"/>
    <property type="match status" value="1"/>
</dbReference>
<dbReference type="AlphaFoldDB" id="A0A4P8WGQ5"/>
<dbReference type="Pfam" id="PF01694">
    <property type="entry name" value="Rhomboid"/>
    <property type="match status" value="1"/>
</dbReference>
<gene>
    <name evidence="11" type="ORF">FEJ81_08940</name>
</gene>
<dbReference type="SUPFAM" id="SSF144091">
    <property type="entry name" value="Rhomboid-like"/>
    <property type="match status" value="1"/>
</dbReference>
<feature type="region of interest" description="Disordered" evidence="8">
    <location>
        <begin position="292"/>
        <end position="313"/>
    </location>
</feature>
<dbReference type="GO" id="GO:0004252">
    <property type="term" value="F:serine-type endopeptidase activity"/>
    <property type="evidence" value="ECO:0007669"/>
    <property type="project" value="InterPro"/>
</dbReference>
<evidence type="ECO:0000256" key="8">
    <source>
        <dbReference type="SAM" id="MobiDB-lite"/>
    </source>
</evidence>
<dbReference type="GO" id="GO:0016020">
    <property type="term" value="C:membrane"/>
    <property type="evidence" value="ECO:0007669"/>
    <property type="project" value="UniProtKB-SubCell"/>
</dbReference>
<evidence type="ECO:0000259" key="10">
    <source>
        <dbReference type="PROSITE" id="PS51039"/>
    </source>
</evidence>
<name>A0A4P8WGQ5_9EURY</name>
<keyword evidence="4" id="KW-0863">Zinc-finger</keyword>
<evidence type="ECO:0000256" key="3">
    <source>
        <dbReference type="ARBA" id="ARBA00022723"/>
    </source>
</evidence>
<dbReference type="OrthoDB" id="26567at2157"/>
<dbReference type="InterPro" id="IPR035952">
    <property type="entry name" value="Rhomboid-like_sf"/>
</dbReference>
<dbReference type="Gene3D" id="4.10.1110.10">
    <property type="entry name" value="AN1-like Zinc finger"/>
    <property type="match status" value="1"/>
</dbReference>
<dbReference type="InterPro" id="IPR035896">
    <property type="entry name" value="AN1-like_Znf"/>
</dbReference>
<dbReference type="InterPro" id="IPR022764">
    <property type="entry name" value="Peptidase_S54_rhomboid_dom"/>
</dbReference>
<dbReference type="SUPFAM" id="SSF118310">
    <property type="entry name" value="AN1-like Zinc finger"/>
    <property type="match status" value="1"/>
</dbReference>
<dbReference type="SMART" id="SM00154">
    <property type="entry name" value="ZnF_AN1"/>
    <property type="match status" value="1"/>
</dbReference>
<feature type="transmembrane region" description="Helical" evidence="9">
    <location>
        <begin position="204"/>
        <end position="222"/>
    </location>
</feature>
<dbReference type="RefSeq" id="WP_138244965.1">
    <property type="nucleotide sequence ID" value="NZ_CP040330.1"/>
</dbReference>
<feature type="transmembrane region" description="Helical" evidence="9">
    <location>
        <begin position="229"/>
        <end position="253"/>
    </location>
</feature>
<feature type="transmembrane region" description="Helical" evidence="9">
    <location>
        <begin position="177"/>
        <end position="198"/>
    </location>
</feature>
<protein>
    <submittedName>
        <fullName evidence="11">Rhomboid family intramembrane serine protease</fullName>
    </submittedName>
</protein>
<dbReference type="GO" id="GO:0006508">
    <property type="term" value="P:proteolysis"/>
    <property type="evidence" value="ECO:0007669"/>
    <property type="project" value="UniProtKB-KW"/>
</dbReference>
<evidence type="ECO:0000256" key="5">
    <source>
        <dbReference type="ARBA" id="ARBA00022833"/>
    </source>
</evidence>
<keyword evidence="5" id="KW-0862">Zinc</keyword>
<feature type="compositionally biased region" description="Gly residues" evidence="8">
    <location>
        <begin position="296"/>
        <end position="313"/>
    </location>
</feature>
<dbReference type="Gene3D" id="1.20.1540.10">
    <property type="entry name" value="Rhomboid-like"/>
    <property type="match status" value="1"/>
</dbReference>
<evidence type="ECO:0000256" key="9">
    <source>
        <dbReference type="SAM" id="Phobius"/>
    </source>
</evidence>
<dbReference type="Pfam" id="PF01428">
    <property type="entry name" value="zf-AN1"/>
    <property type="match status" value="1"/>
</dbReference>
<sequence>MAKCDVCGKDENMPYNCRHCGGTFCADHRLPENHDCSGLQNWNDPQGVFDSGFDDSVSSGGNTSRASSLMDKLPIDTGPGGPLAYFRGNATYTFLLLIWVTYALQAAALIVGGVSLHQSLFVLSSQHPEYVWTWVTSIFAHSPFLLPGGSFFHIVGNSIVIFFFGPLVERYVGSRNFSILFIVSGVLAGLGQIGITAAQGSSTAVLGASGAALAILGVLTILNPGLKVYLYFILPVPIWLLTAGYAFISVAFLGVGSGGAGGIAHMAHLVGLVIGLAYGEYVKRNRNVSAPNQLQFGGGGPGGPGGPGGRRRF</sequence>
<dbReference type="Proteomes" id="UP000302218">
    <property type="component" value="Chromosome"/>
</dbReference>
<proteinExistence type="predicted"/>
<keyword evidence="7 9" id="KW-0472">Membrane</keyword>
<dbReference type="PANTHER" id="PTHR43066">
    <property type="entry name" value="RHOMBOID-RELATED PROTEIN"/>
    <property type="match status" value="1"/>
</dbReference>
<keyword evidence="3" id="KW-0479">Metal-binding</keyword>
<dbReference type="GO" id="GO:0008270">
    <property type="term" value="F:zinc ion binding"/>
    <property type="evidence" value="ECO:0007669"/>
    <property type="project" value="UniProtKB-KW"/>
</dbReference>
<feature type="transmembrane region" description="Helical" evidence="9">
    <location>
        <begin position="144"/>
        <end position="165"/>
    </location>
</feature>
<comment type="subcellular location">
    <subcellularLocation>
        <location evidence="1">Membrane</location>
        <topology evidence="1">Multi-pass membrane protein</topology>
    </subcellularLocation>
</comment>
<dbReference type="KEGG" id="nvr:FEJ81_08940"/>
<dbReference type="EMBL" id="CP040330">
    <property type="protein sequence ID" value="QCS42480.1"/>
    <property type="molecule type" value="Genomic_DNA"/>
</dbReference>
<evidence type="ECO:0000256" key="2">
    <source>
        <dbReference type="ARBA" id="ARBA00022692"/>
    </source>
</evidence>
<feature type="domain" description="AN1-type" evidence="10">
    <location>
        <begin position="1"/>
        <end position="44"/>
    </location>
</feature>
<feature type="transmembrane region" description="Helical" evidence="9">
    <location>
        <begin position="259"/>
        <end position="279"/>
    </location>
</feature>
<evidence type="ECO:0000256" key="7">
    <source>
        <dbReference type="ARBA" id="ARBA00023136"/>
    </source>
</evidence>
<evidence type="ECO:0000313" key="12">
    <source>
        <dbReference type="Proteomes" id="UP000302218"/>
    </source>
</evidence>
<feature type="transmembrane region" description="Helical" evidence="9">
    <location>
        <begin position="94"/>
        <end position="116"/>
    </location>
</feature>
<evidence type="ECO:0000256" key="4">
    <source>
        <dbReference type="ARBA" id="ARBA00022771"/>
    </source>
</evidence>
<keyword evidence="6 9" id="KW-1133">Transmembrane helix</keyword>
<evidence type="ECO:0000256" key="6">
    <source>
        <dbReference type="ARBA" id="ARBA00022989"/>
    </source>
</evidence>
<evidence type="ECO:0000256" key="1">
    <source>
        <dbReference type="ARBA" id="ARBA00004141"/>
    </source>
</evidence>